<dbReference type="VEuPathDB" id="FungiDB:MELLADRAFT_124583"/>
<dbReference type="HOGENOM" id="CLU_2015775_0_0_1"/>
<evidence type="ECO:0000313" key="3">
    <source>
        <dbReference type="Proteomes" id="UP000001072"/>
    </source>
</evidence>
<dbReference type="InParanoid" id="F4REG0"/>
<dbReference type="AlphaFoldDB" id="F4REG0"/>
<dbReference type="GeneID" id="18926849"/>
<name>F4REG0_MELLP</name>
<dbReference type="KEGG" id="mlr:MELLADRAFT_124583"/>
<feature type="signal peptide" evidence="1">
    <location>
        <begin position="1"/>
        <end position="24"/>
    </location>
</feature>
<keyword evidence="3" id="KW-1185">Reference proteome</keyword>
<gene>
    <name evidence="2" type="ORF">MELLADRAFT_124583</name>
</gene>
<feature type="chain" id="PRO_5003320742" evidence="1">
    <location>
        <begin position="25"/>
        <end position="135"/>
    </location>
</feature>
<evidence type="ECO:0000313" key="2">
    <source>
        <dbReference type="EMBL" id="EGG09276.1"/>
    </source>
</evidence>
<sequence>MNRSIKFCAIRFLLFLAWFGIATCVRTFTPTYVELLNGETDWSDNSKLKIVWDTYHDYPQFQYIGRSSLMTCDISILNKDGEYEHLLVASRKDHYDTLNPINVQERHLRMKSMKEYVKLKLVWTDHTELPASSSR</sequence>
<dbReference type="Proteomes" id="UP000001072">
    <property type="component" value="Unassembled WGS sequence"/>
</dbReference>
<reference evidence="3" key="1">
    <citation type="journal article" date="2011" name="Proc. Natl. Acad. Sci. U.S.A.">
        <title>Obligate biotrophy features unraveled by the genomic analysis of rust fungi.</title>
        <authorList>
            <person name="Duplessis S."/>
            <person name="Cuomo C.A."/>
            <person name="Lin Y.-C."/>
            <person name="Aerts A."/>
            <person name="Tisserant E."/>
            <person name="Veneault-Fourrey C."/>
            <person name="Joly D.L."/>
            <person name="Hacquard S."/>
            <person name="Amselem J."/>
            <person name="Cantarel B.L."/>
            <person name="Chiu R."/>
            <person name="Coutinho P.M."/>
            <person name="Feau N."/>
            <person name="Field M."/>
            <person name="Frey P."/>
            <person name="Gelhaye E."/>
            <person name="Goldberg J."/>
            <person name="Grabherr M.G."/>
            <person name="Kodira C.D."/>
            <person name="Kohler A."/>
            <person name="Kuees U."/>
            <person name="Lindquist E.A."/>
            <person name="Lucas S.M."/>
            <person name="Mago R."/>
            <person name="Mauceli E."/>
            <person name="Morin E."/>
            <person name="Murat C."/>
            <person name="Pangilinan J.L."/>
            <person name="Park R."/>
            <person name="Pearson M."/>
            <person name="Quesneville H."/>
            <person name="Rouhier N."/>
            <person name="Sakthikumar S."/>
            <person name="Salamov A.A."/>
            <person name="Schmutz J."/>
            <person name="Selles B."/>
            <person name="Shapiro H."/>
            <person name="Tanguay P."/>
            <person name="Tuskan G.A."/>
            <person name="Henrissat B."/>
            <person name="Van de Peer Y."/>
            <person name="Rouze P."/>
            <person name="Ellis J.G."/>
            <person name="Dodds P.N."/>
            <person name="Schein J.E."/>
            <person name="Zhong S."/>
            <person name="Hamelin R.C."/>
            <person name="Grigoriev I.V."/>
            <person name="Szabo L.J."/>
            <person name="Martin F."/>
        </authorList>
    </citation>
    <scope>NUCLEOTIDE SEQUENCE [LARGE SCALE GENOMIC DNA]</scope>
    <source>
        <strain evidence="3">98AG31 / pathotype 3-4-7</strain>
    </source>
</reference>
<dbReference type="EMBL" id="GL883098">
    <property type="protein sequence ID" value="EGG09276.1"/>
    <property type="molecule type" value="Genomic_DNA"/>
</dbReference>
<protein>
    <submittedName>
        <fullName evidence="2">Secreted protein</fullName>
    </submittedName>
</protein>
<keyword evidence="1" id="KW-0732">Signal</keyword>
<accession>F4REG0</accession>
<dbReference type="RefSeq" id="XP_007407636.1">
    <property type="nucleotide sequence ID" value="XM_007407574.1"/>
</dbReference>
<evidence type="ECO:0000256" key="1">
    <source>
        <dbReference type="SAM" id="SignalP"/>
    </source>
</evidence>
<proteinExistence type="predicted"/>
<organism evidence="3">
    <name type="scientific">Melampsora larici-populina (strain 98AG31 / pathotype 3-4-7)</name>
    <name type="common">Poplar leaf rust fungus</name>
    <dbReference type="NCBI Taxonomy" id="747676"/>
    <lineage>
        <taxon>Eukaryota</taxon>
        <taxon>Fungi</taxon>
        <taxon>Dikarya</taxon>
        <taxon>Basidiomycota</taxon>
        <taxon>Pucciniomycotina</taxon>
        <taxon>Pucciniomycetes</taxon>
        <taxon>Pucciniales</taxon>
        <taxon>Melampsoraceae</taxon>
        <taxon>Melampsora</taxon>
    </lineage>
</organism>